<dbReference type="InterPro" id="IPR026869">
    <property type="entry name" value="EgtC-like"/>
</dbReference>
<keyword evidence="2" id="KW-0378">Hydrolase</keyword>
<dbReference type="PROSITE" id="PS51278">
    <property type="entry name" value="GATASE_TYPE_2"/>
    <property type="match status" value="1"/>
</dbReference>
<dbReference type="InterPro" id="IPR029055">
    <property type="entry name" value="Ntn_hydrolases_N"/>
</dbReference>
<evidence type="ECO:0000259" key="3">
    <source>
        <dbReference type="PROSITE" id="PS51278"/>
    </source>
</evidence>
<dbReference type="RefSeq" id="WP_344606732.1">
    <property type="nucleotide sequence ID" value="NZ_BAAAHE010000027.1"/>
</dbReference>
<dbReference type="InterPro" id="IPR032889">
    <property type="entry name" value="EgtC_Actinobacteria"/>
</dbReference>
<dbReference type="InterPro" id="IPR017932">
    <property type="entry name" value="GATase_2_dom"/>
</dbReference>
<keyword evidence="1 2" id="KW-0315">Glutamine amidotransferase</keyword>
<feature type="domain" description="Glutamine amidotransferase type-2" evidence="3">
    <location>
        <begin position="2"/>
        <end position="253"/>
    </location>
</feature>
<organism evidence="4 5">
    <name type="scientific">Sporichthya brevicatena</name>
    <dbReference type="NCBI Taxonomy" id="171442"/>
    <lineage>
        <taxon>Bacteria</taxon>
        <taxon>Bacillati</taxon>
        <taxon>Actinomycetota</taxon>
        <taxon>Actinomycetes</taxon>
        <taxon>Sporichthyales</taxon>
        <taxon>Sporichthyaceae</taxon>
        <taxon>Sporichthya</taxon>
    </lineage>
</organism>
<dbReference type="InterPro" id="IPR017808">
    <property type="entry name" value="EgtC"/>
</dbReference>
<dbReference type="InterPro" id="IPR052373">
    <property type="entry name" value="Gamma-glu_amide_hydrolase"/>
</dbReference>
<evidence type="ECO:0000313" key="5">
    <source>
        <dbReference type="Proteomes" id="UP001500957"/>
    </source>
</evidence>
<dbReference type="PANTHER" id="PTHR43187:SF2">
    <property type="entry name" value="GAMMA-GLUTAMYL-HERCYNYLCYSTEINE SULFOXIDE HYDROLASE"/>
    <property type="match status" value="1"/>
</dbReference>
<accession>A0ABN1H2A9</accession>
<dbReference type="Pfam" id="PF13230">
    <property type="entry name" value="GATase_4"/>
    <property type="match status" value="1"/>
</dbReference>
<dbReference type="HAMAP" id="MF_02036">
    <property type="entry name" value="EgtC"/>
    <property type="match status" value="1"/>
</dbReference>
<evidence type="ECO:0000256" key="2">
    <source>
        <dbReference type="HAMAP-Rule" id="MF_02036"/>
    </source>
</evidence>
<reference evidence="4 5" key="1">
    <citation type="journal article" date="2019" name="Int. J. Syst. Evol. Microbiol.">
        <title>The Global Catalogue of Microorganisms (GCM) 10K type strain sequencing project: providing services to taxonomists for standard genome sequencing and annotation.</title>
        <authorList>
            <consortium name="The Broad Institute Genomics Platform"/>
            <consortium name="The Broad Institute Genome Sequencing Center for Infectious Disease"/>
            <person name="Wu L."/>
            <person name="Ma J."/>
        </authorList>
    </citation>
    <scope>NUCLEOTIDE SEQUENCE [LARGE SCALE GENOMIC DNA]</scope>
    <source>
        <strain evidence="4 5">JCM 10671</strain>
    </source>
</reference>
<keyword evidence="5" id="KW-1185">Reference proteome</keyword>
<dbReference type="NCBIfam" id="TIGR03442">
    <property type="entry name" value="ergothioneine biosynthesis protein EgtC"/>
    <property type="match status" value="1"/>
</dbReference>
<name>A0ABN1H2A9_9ACTN</name>
<comment type="pathway">
    <text evidence="2">Amino-acid biosynthesis; ergothioneine biosynthesis.</text>
</comment>
<evidence type="ECO:0000256" key="1">
    <source>
        <dbReference type="ARBA" id="ARBA00022962"/>
    </source>
</evidence>
<comment type="catalytic activity">
    <reaction evidence="2">
        <text>gamma-L-glutamyl-hercynylcysteine S-oxide + H2O = S-(hercyn-2-yl)-L-cysteine S-oxide + L-glutamate</text>
        <dbReference type="Rhea" id="RHEA:42684"/>
        <dbReference type="ChEBI" id="CHEBI:15377"/>
        <dbReference type="ChEBI" id="CHEBI:29985"/>
        <dbReference type="ChEBI" id="CHEBI:82703"/>
        <dbReference type="ChEBI" id="CHEBI:82706"/>
        <dbReference type="EC" id="3.5.1.118"/>
    </reaction>
</comment>
<dbReference type="PANTHER" id="PTHR43187">
    <property type="entry name" value="GLUTAMINE AMIDOTRANSFERASE DUG3-RELATED"/>
    <property type="match status" value="1"/>
</dbReference>
<dbReference type="SUPFAM" id="SSF56235">
    <property type="entry name" value="N-terminal nucleophile aminohydrolases (Ntn hydrolases)"/>
    <property type="match status" value="1"/>
</dbReference>
<dbReference type="EC" id="3.5.1.118" evidence="2"/>
<dbReference type="CDD" id="cd01908">
    <property type="entry name" value="YafJ"/>
    <property type="match status" value="1"/>
</dbReference>
<gene>
    <name evidence="2 4" type="primary">egtC</name>
    <name evidence="4" type="ORF">GCM10009547_33130</name>
</gene>
<evidence type="ECO:0000313" key="4">
    <source>
        <dbReference type="EMBL" id="GAA0626967.1"/>
    </source>
</evidence>
<comment type="caution">
    <text evidence="4">The sequence shown here is derived from an EMBL/GenBank/DDBJ whole genome shotgun (WGS) entry which is preliminary data.</text>
</comment>
<dbReference type="Proteomes" id="UP001500957">
    <property type="component" value="Unassembled WGS sequence"/>
</dbReference>
<sequence length="253" mass="26943">MCRQFAYLGPAASLHDLVYAAPFGLERQSYAPRRQQHGLLNADGFGFGWYVDGQAEPVRYRRAVPLWGEENVRGLARVTRSRAILGAVRSATPGHPVQEGAAAPFTAGRWLFSHNGAIPGWPDSAAALAADLPFAALARQQTLTDSTLIWALLLERLEAGEDAGKAVAAVTRRVHEATGARTNLLLLDGEQIVATTAGDTLCHRQGGVPTPDGDVAPAVIVASEPFDDAEGWMDVPDNSLLVATAENLTLESL</sequence>
<comment type="function">
    <text evidence="2">Catalyzes the hydrolysis of the gamma-glutamyl amide bond of hercynyl-gamma-L-glutamyl-L-cysteine sulfoxide to produce hercynylcysteine sulfoxide, a step in the biosynthesis pathway of ergothioneine.</text>
</comment>
<protein>
    <recommendedName>
        <fullName evidence="2">Gamma-glutamyl-hercynylcysteine sulfoxide hydrolase</fullName>
        <ecNumber evidence="2">3.5.1.118</ecNumber>
    </recommendedName>
    <alternativeName>
        <fullName evidence="2">Gamma-glutamyl hercynylcysteine S-oxide hydrolase</fullName>
    </alternativeName>
</protein>
<dbReference type="EMBL" id="BAAAHE010000027">
    <property type="protein sequence ID" value="GAA0626967.1"/>
    <property type="molecule type" value="Genomic_DNA"/>
</dbReference>
<dbReference type="Gene3D" id="3.60.20.10">
    <property type="entry name" value="Glutamine Phosphoribosylpyrophosphate, subunit 1, domain 1"/>
    <property type="match status" value="1"/>
</dbReference>
<proteinExistence type="inferred from homology"/>